<protein>
    <submittedName>
        <fullName evidence="1">Uncharacterized protein</fullName>
    </submittedName>
</protein>
<comment type="caution">
    <text evidence="1">The sequence shown here is derived from an EMBL/GenBank/DDBJ whole genome shotgun (WGS) entry which is preliminary data.</text>
</comment>
<evidence type="ECO:0000313" key="1">
    <source>
        <dbReference type="EMBL" id="KAI8009157.1"/>
    </source>
</evidence>
<reference evidence="1 2" key="1">
    <citation type="journal article" date="2022" name="Plant J.">
        <title>Chromosome-level genome of Camellia lanceoleosa provides a valuable resource for understanding genome evolution and self-incompatibility.</title>
        <authorList>
            <person name="Gong W."/>
            <person name="Xiao S."/>
            <person name="Wang L."/>
            <person name="Liao Z."/>
            <person name="Chang Y."/>
            <person name="Mo W."/>
            <person name="Hu G."/>
            <person name="Li W."/>
            <person name="Zhao G."/>
            <person name="Zhu H."/>
            <person name="Hu X."/>
            <person name="Ji K."/>
            <person name="Xiang X."/>
            <person name="Song Q."/>
            <person name="Yuan D."/>
            <person name="Jin S."/>
            <person name="Zhang L."/>
        </authorList>
    </citation>
    <scope>NUCLEOTIDE SEQUENCE [LARGE SCALE GENOMIC DNA]</scope>
    <source>
        <strain evidence="1">SQ_2022a</strain>
    </source>
</reference>
<keyword evidence="2" id="KW-1185">Reference proteome</keyword>
<name>A0ACC0H8K0_9ERIC</name>
<accession>A0ACC0H8K0</accession>
<sequence length="485" mass="54549">MSVLQYTEAMNASDLQVWNNAAFDNGDSEDIAIIRSSWSPIKPILVNQSESFDSLSSKENRSPVPEKSPVSLKTPAPIKPLHPNGIIGNSQGNQPNPLLNHSLIEKTVFKNGNKEVLRDEKKIDAEIEEIQMEITRLSSKLEALRLEKAEQKLKLLERRRRVVPAKFMEPKLSVKNAEKVKKIEEPSSMSARTKLQRRGLSLGPSEIVSGARRGVSLGPSEIFSMAKSKQLGGKQEIITPVQPIQNRRKSCFWKLQDIDEEKVTKERGKSSSVSPKSRKMIPKTQLSRQAVTTVGSKKAVKKEDGVLSTIHPKKLFKDGEKSVPAKKPLKPGRIVASRYNQSATGNSAMRKRSLPENDKEDDKRCDKKRSSLSSESILEEKTQNQDHTETRVKKQWEIPGEVVIHRGLKDDDDDDETPVLAAKIPEMLPRIRAVRYRNDSPRDSGPAKRVAQLVGRKSYFRDDDEDEEPPVCQALSFVEEDVEEK</sequence>
<gene>
    <name evidence="1" type="ORF">LOK49_LG07G02310</name>
</gene>
<evidence type="ECO:0000313" key="2">
    <source>
        <dbReference type="Proteomes" id="UP001060215"/>
    </source>
</evidence>
<dbReference type="Proteomes" id="UP001060215">
    <property type="component" value="Chromosome 7"/>
</dbReference>
<proteinExistence type="predicted"/>
<organism evidence="1 2">
    <name type="scientific">Camellia lanceoleosa</name>
    <dbReference type="NCBI Taxonomy" id="1840588"/>
    <lineage>
        <taxon>Eukaryota</taxon>
        <taxon>Viridiplantae</taxon>
        <taxon>Streptophyta</taxon>
        <taxon>Embryophyta</taxon>
        <taxon>Tracheophyta</taxon>
        <taxon>Spermatophyta</taxon>
        <taxon>Magnoliopsida</taxon>
        <taxon>eudicotyledons</taxon>
        <taxon>Gunneridae</taxon>
        <taxon>Pentapetalae</taxon>
        <taxon>asterids</taxon>
        <taxon>Ericales</taxon>
        <taxon>Theaceae</taxon>
        <taxon>Camellia</taxon>
    </lineage>
</organism>
<dbReference type="EMBL" id="CM045764">
    <property type="protein sequence ID" value="KAI8009157.1"/>
    <property type="molecule type" value="Genomic_DNA"/>
</dbReference>